<dbReference type="GO" id="GO:0030866">
    <property type="term" value="P:cortical actin cytoskeleton organization"/>
    <property type="evidence" value="ECO:0007669"/>
    <property type="project" value="TreeGrafter"/>
</dbReference>
<sequence length="377" mass="43052">MNKNKEIIVLDHKRSNAINIGMTKLPPPRSIKTAILKMDATVMNREGIEKLLTMLPTEEERSKIQEAQAANPDLPLGSAEQFLLTLASISELSARLKLWAFKLDYENSEKEIAEPLMDLKQGMETLRVNRTFRAILSTLLSVGIFLNGSEVKGFQIEYLSKVPEVKDTVHKHTLLHHLCHMVMEKFPDATDLYSEIGAVTRASKVDFEELAGNIAKMEQECKASFDHLKIISKHDGATNMKLKMSDFLADCAERVIVLDKVHRRVVHRFHKFCLWLGIPLHRVNATKPNELCRTISEFALEYRTTRERVLQQLEKKASHRERNKTRGKMITEVGKFRSQDDSKDAELKQLLGNSTPEKETATLHGSLPWRRTKKDST</sequence>
<dbReference type="Gene3D" id="1.20.58.630">
    <property type="match status" value="1"/>
</dbReference>
<dbReference type="Proteomes" id="UP000015103">
    <property type="component" value="Unassembled WGS sequence"/>
</dbReference>
<protein>
    <submittedName>
        <fullName evidence="2">FH2 domain-containing protein</fullName>
    </submittedName>
</protein>
<dbReference type="PANTHER" id="PTHR45920">
    <property type="entry name" value="FORMIN HOMOLOGY 2 DOMAIN CONTAINING, ISOFORM I"/>
    <property type="match status" value="1"/>
</dbReference>
<dbReference type="PROSITE" id="PS51444">
    <property type="entry name" value="FH2"/>
    <property type="match status" value="1"/>
</dbReference>
<dbReference type="AlphaFoldDB" id="T1HVP3"/>
<dbReference type="GO" id="GO:0005737">
    <property type="term" value="C:cytoplasm"/>
    <property type="evidence" value="ECO:0007669"/>
    <property type="project" value="TreeGrafter"/>
</dbReference>
<name>T1HVP3_RHOPR</name>
<reference evidence="2" key="1">
    <citation type="submission" date="2015-05" db="UniProtKB">
        <authorList>
            <consortium name="EnsemblMetazoa"/>
        </authorList>
    </citation>
    <scope>IDENTIFICATION</scope>
</reference>
<proteinExistence type="predicted"/>
<dbReference type="VEuPathDB" id="VectorBase:RPRC008113"/>
<feature type="compositionally biased region" description="Basic and acidic residues" evidence="1">
    <location>
        <begin position="334"/>
        <end position="347"/>
    </location>
</feature>
<evidence type="ECO:0000313" key="2">
    <source>
        <dbReference type="EnsemblMetazoa" id="RPRC008113-PA"/>
    </source>
</evidence>
<organism evidence="2 3">
    <name type="scientific">Rhodnius prolixus</name>
    <name type="common">Triatomid bug</name>
    <dbReference type="NCBI Taxonomy" id="13249"/>
    <lineage>
        <taxon>Eukaryota</taxon>
        <taxon>Metazoa</taxon>
        <taxon>Ecdysozoa</taxon>
        <taxon>Arthropoda</taxon>
        <taxon>Hexapoda</taxon>
        <taxon>Insecta</taxon>
        <taxon>Pterygota</taxon>
        <taxon>Neoptera</taxon>
        <taxon>Paraneoptera</taxon>
        <taxon>Hemiptera</taxon>
        <taxon>Heteroptera</taxon>
        <taxon>Panheteroptera</taxon>
        <taxon>Cimicomorpha</taxon>
        <taxon>Reduviidae</taxon>
        <taxon>Triatominae</taxon>
        <taxon>Rhodnius</taxon>
    </lineage>
</organism>
<dbReference type="InterPro" id="IPR015425">
    <property type="entry name" value="FH2_Formin"/>
</dbReference>
<dbReference type="GO" id="GO:0051015">
    <property type="term" value="F:actin filament binding"/>
    <property type="evidence" value="ECO:0007669"/>
    <property type="project" value="TreeGrafter"/>
</dbReference>
<dbReference type="InParanoid" id="T1HVP3"/>
<dbReference type="PANTHER" id="PTHR45920:SF4">
    <property type="entry name" value="FORMIN HOMOLOGY 2 DOMAIN CONTAINING, ISOFORM I"/>
    <property type="match status" value="1"/>
</dbReference>
<dbReference type="SUPFAM" id="SSF101447">
    <property type="entry name" value="Formin homology 2 domain (FH2 domain)"/>
    <property type="match status" value="1"/>
</dbReference>
<dbReference type="STRING" id="13249.T1HVP3"/>
<dbReference type="Pfam" id="PF02181">
    <property type="entry name" value="FH2"/>
    <property type="match status" value="1"/>
</dbReference>
<dbReference type="InterPro" id="IPR042201">
    <property type="entry name" value="FH2_Formin_sf"/>
</dbReference>
<dbReference type="GO" id="GO:0005856">
    <property type="term" value="C:cytoskeleton"/>
    <property type="evidence" value="ECO:0007669"/>
    <property type="project" value="TreeGrafter"/>
</dbReference>
<feature type="compositionally biased region" description="Basic residues" evidence="1">
    <location>
        <begin position="317"/>
        <end position="327"/>
    </location>
</feature>
<dbReference type="EnsemblMetazoa" id="RPRC008113-RA">
    <property type="protein sequence ID" value="RPRC008113-PA"/>
    <property type="gene ID" value="RPRC008113"/>
</dbReference>
<dbReference type="HOGENOM" id="CLU_063245_0_0_1"/>
<evidence type="ECO:0000256" key="1">
    <source>
        <dbReference type="SAM" id="MobiDB-lite"/>
    </source>
</evidence>
<evidence type="ECO:0000313" key="3">
    <source>
        <dbReference type="Proteomes" id="UP000015103"/>
    </source>
</evidence>
<dbReference type="OMA" id="HELNKHK"/>
<dbReference type="eggNOG" id="KOG1925">
    <property type="taxonomic scope" value="Eukaryota"/>
</dbReference>
<dbReference type="Gene3D" id="1.20.58.2220">
    <property type="entry name" value="Formin, FH2 domain"/>
    <property type="match status" value="1"/>
</dbReference>
<dbReference type="EMBL" id="ACPB03010097">
    <property type="status" value="NOT_ANNOTATED_CDS"/>
    <property type="molecule type" value="Genomic_DNA"/>
</dbReference>
<dbReference type="SMART" id="SM00498">
    <property type="entry name" value="FH2"/>
    <property type="match status" value="1"/>
</dbReference>
<accession>T1HVP3</accession>
<keyword evidence="3" id="KW-1185">Reference proteome</keyword>
<feature type="region of interest" description="Disordered" evidence="1">
    <location>
        <begin position="313"/>
        <end position="377"/>
    </location>
</feature>